<dbReference type="SUPFAM" id="SSF47384">
    <property type="entry name" value="Homodimeric domain of signal transducing histidine kinase"/>
    <property type="match status" value="1"/>
</dbReference>
<keyword evidence="5 9" id="KW-0418">Kinase</keyword>
<evidence type="ECO:0000256" key="4">
    <source>
        <dbReference type="ARBA" id="ARBA00022679"/>
    </source>
</evidence>
<dbReference type="Gene3D" id="3.30.565.10">
    <property type="entry name" value="Histidine kinase-like ATPase, C-terminal domain"/>
    <property type="match status" value="1"/>
</dbReference>
<dbReference type="InterPro" id="IPR003661">
    <property type="entry name" value="HisK_dim/P_dom"/>
</dbReference>
<dbReference type="Pfam" id="PF00512">
    <property type="entry name" value="HisKA"/>
    <property type="match status" value="1"/>
</dbReference>
<dbReference type="InterPro" id="IPR004358">
    <property type="entry name" value="Sig_transdc_His_kin-like_C"/>
</dbReference>
<name>A0ABZ0TNY9_9SPHI</name>
<dbReference type="SMART" id="SM00388">
    <property type="entry name" value="HisKA"/>
    <property type="match status" value="1"/>
</dbReference>
<dbReference type="SUPFAM" id="SSF55874">
    <property type="entry name" value="ATPase domain of HSP90 chaperone/DNA topoisomerase II/histidine kinase"/>
    <property type="match status" value="1"/>
</dbReference>
<evidence type="ECO:0000259" key="8">
    <source>
        <dbReference type="PROSITE" id="PS50109"/>
    </source>
</evidence>
<dbReference type="GO" id="GO:0016301">
    <property type="term" value="F:kinase activity"/>
    <property type="evidence" value="ECO:0007669"/>
    <property type="project" value="UniProtKB-KW"/>
</dbReference>
<dbReference type="PRINTS" id="PR00344">
    <property type="entry name" value="BCTRLSENSOR"/>
</dbReference>
<keyword evidence="7" id="KW-0812">Transmembrane</keyword>
<accession>A0ABZ0TNY9</accession>
<keyword evidence="10" id="KW-1185">Reference proteome</keyword>
<evidence type="ECO:0000256" key="2">
    <source>
        <dbReference type="ARBA" id="ARBA00012438"/>
    </source>
</evidence>
<keyword evidence="7" id="KW-1133">Transmembrane helix</keyword>
<evidence type="ECO:0000313" key="10">
    <source>
        <dbReference type="Proteomes" id="UP001324380"/>
    </source>
</evidence>
<proteinExistence type="predicted"/>
<dbReference type="SMART" id="SM00387">
    <property type="entry name" value="HATPase_c"/>
    <property type="match status" value="1"/>
</dbReference>
<feature type="transmembrane region" description="Helical" evidence="7">
    <location>
        <begin position="12"/>
        <end position="30"/>
    </location>
</feature>
<protein>
    <recommendedName>
        <fullName evidence="2">histidine kinase</fullName>
        <ecNumber evidence="2">2.7.13.3</ecNumber>
    </recommendedName>
</protein>
<sequence>MRLRTKLTLFNAISKLVIVILFVLLVPVLIKNISSNYVDSKLIKQKNKLLQIVKNRGIEAYIENGESYGSYLPLKDEYISLDEVAPDYFSDTIKLGKRLFSEGDTLEYRILSHTFKVKNKNYLLEIGKSVDTLDETSTPLQNIAFQVLLGMIMLTILADQFYSNYVLKPLRLIIRTKLVGQKFPNFNSYRKVRTTTTDFEYLDISIHKMIETIADKFHKEREFISNASHELMTPISILQSKIENMFEEEDINDELKVRLLEMQKILNRLKSITKTLLLISQIENEQFLKEDKVSVSELLHDVYDEISIRLQEKNISYDISIPNNWNMVNINKFLLFNLFFNLINNAIKYNHEGGNIRVTGTAVQDNFIISIVDDGIGIDADAIPYIFNRFKKFRQSLQQDSFGLGLPIVKSIAEFHNIDIEVVSEKGAGSTFKLIFPATLIVVN</sequence>
<evidence type="ECO:0000256" key="6">
    <source>
        <dbReference type="ARBA" id="ARBA00023012"/>
    </source>
</evidence>
<dbReference type="InterPro" id="IPR005467">
    <property type="entry name" value="His_kinase_dom"/>
</dbReference>
<dbReference type="CDD" id="cd00075">
    <property type="entry name" value="HATPase"/>
    <property type="match status" value="1"/>
</dbReference>
<evidence type="ECO:0000313" key="9">
    <source>
        <dbReference type="EMBL" id="WPU94599.1"/>
    </source>
</evidence>
<dbReference type="CDD" id="cd00082">
    <property type="entry name" value="HisKA"/>
    <property type="match status" value="1"/>
</dbReference>
<dbReference type="PANTHER" id="PTHR45453:SF1">
    <property type="entry name" value="PHOSPHATE REGULON SENSOR PROTEIN PHOR"/>
    <property type="match status" value="1"/>
</dbReference>
<feature type="domain" description="Histidine kinase" evidence="8">
    <location>
        <begin position="226"/>
        <end position="440"/>
    </location>
</feature>
<dbReference type="InterPro" id="IPR036097">
    <property type="entry name" value="HisK_dim/P_sf"/>
</dbReference>
<dbReference type="PANTHER" id="PTHR45453">
    <property type="entry name" value="PHOSPHATE REGULON SENSOR PROTEIN PHOR"/>
    <property type="match status" value="1"/>
</dbReference>
<dbReference type="Gene3D" id="1.10.287.130">
    <property type="match status" value="1"/>
</dbReference>
<evidence type="ECO:0000256" key="3">
    <source>
        <dbReference type="ARBA" id="ARBA00022553"/>
    </source>
</evidence>
<organism evidence="9 10">
    <name type="scientific">Mucilaginibacter sabulilitoris</name>
    <dbReference type="NCBI Taxonomy" id="1173583"/>
    <lineage>
        <taxon>Bacteria</taxon>
        <taxon>Pseudomonadati</taxon>
        <taxon>Bacteroidota</taxon>
        <taxon>Sphingobacteriia</taxon>
        <taxon>Sphingobacteriales</taxon>
        <taxon>Sphingobacteriaceae</taxon>
        <taxon>Mucilaginibacter</taxon>
    </lineage>
</organism>
<keyword evidence="7" id="KW-0472">Membrane</keyword>
<dbReference type="InterPro" id="IPR003594">
    <property type="entry name" value="HATPase_dom"/>
</dbReference>
<dbReference type="EMBL" id="CP139558">
    <property type="protein sequence ID" value="WPU94599.1"/>
    <property type="molecule type" value="Genomic_DNA"/>
</dbReference>
<keyword evidence="4" id="KW-0808">Transferase</keyword>
<keyword evidence="3" id="KW-0597">Phosphoprotein</keyword>
<evidence type="ECO:0000256" key="1">
    <source>
        <dbReference type="ARBA" id="ARBA00000085"/>
    </source>
</evidence>
<comment type="catalytic activity">
    <reaction evidence="1">
        <text>ATP + protein L-histidine = ADP + protein N-phospho-L-histidine.</text>
        <dbReference type="EC" id="2.7.13.3"/>
    </reaction>
</comment>
<dbReference type="Proteomes" id="UP001324380">
    <property type="component" value="Chromosome"/>
</dbReference>
<dbReference type="Pfam" id="PF02518">
    <property type="entry name" value="HATPase_c"/>
    <property type="match status" value="1"/>
</dbReference>
<evidence type="ECO:0000256" key="5">
    <source>
        <dbReference type="ARBA" id="ARBA00022777"/>
    </source>
</evidence>
<dbReference type="RefSeq" id="WP_321563717.1">
    <property type="nucleotide sequence ID" value="NZ_CP139558.1"/>
</dbReference>
<evidence type="ECO:0000256" key="7">
    <source>
        <dbReference type="SAM" id="Phobius"/>
    </source>
</evidence>
<keyword evidence="6" id="KW-0902">Two-component regulatory system</keyword>
<dbReference type="InterPro" id="IPR036890">
    <property type="entry name" value="HATPase_C_sf"/>
</dbReference>
<dbReference type="PROSITE" id="PS50109">
    <property type="entry name" value="HIS_KIN"/>
    <property type="match status" value="1"/>
</dbReference>
<dbReference type="InterPro" id="IPR050351">
    <property type="entry name" value="BphY/WalK/GraS-like"/>
</dbReference>
<gene>
    <name evidence="9" type="ORF">SNE25_03565</name>
</gene>
<reference evidence="9 10" key="1">
    <citation type="submission" date="2023-11" db="EMBL/GenBank/DDBJ databases">
        <title>Analysis of the Genomes of Mucilaginibacter gossypii cycad 4 and M. sabulilitoris SNA2: microbes with the potential for plant growth promotion.</title>
        <authorList>
            <person name="Hirsch A.M."/>
            <person name="Humm E."/>
            <person name="Rubbi M."/>
            <person name="Del Vecchio G."/>
            <person name="Ha S.M."/>
            <person name="Pellegrini M."/>
            <person name="Gunsalus R.P."/>
        </authorList>
    </citation>
    <scope>NUCLEOTIDE SEQUENCE [LARGE SCALE GENOMIC DNA]</scope>
    <source>
        <strain evidence="9 10">SNA2</strain>
    </source>
</reference>
<dbReference type="EC" id="2.7.13.3" evidence="2"/>